<dbReference type="GO" id="GO:0006004">
    <property type="term" value="P:fucose metabolic process"/>
    <property type="evidence" value="ECO:0007669"/>
    <property type="project" value="UniProtKB-KW"/>
</dbReference>
<evidence type="ECO:0000256" key="1">
    <source>
        <dbReference type="ARBA" id="ARBA00004606"/>
    </source>
</evidence>
<organism evidence="14 15">
    <name type="scientific">Thalictrum thalictroides</name>
    <name type="common">Rue-anemone</name>
    <name type="synonym">Anemone thalictroides</name>
    <dbReference type="NCBI Taxonomy" id="46969"/>
    <lineage>
        <taxon>Eukaryota</taxon>
        <taxon>Viridiplantae</taxon>
        <taxon>Streptophyta</taxon>
        <taxon>Embryophyta</taxon>
        <taxon>Tracheophyta</taxon>
        <taxon>Spermatophyta</taxon>
        <taxon>Magnoliopsida</taxon>
        <taxon>Ranunculales</taxon>
        <taxon>Ranunculaceae</taxon>
        <taxon>Thalictroideae</taxon>
        <taxon>Thalictrum</taxon>
    </lineage>
</organism>
<comment type="pathway">
    <text evidence="2">Glycan metabolism.</text>
</comment>
<evidence type="ECO:0000256" key="8">
    <source>
        <dbReference type="ARBA" id="ARBA00022989"/>
    </source>
</evidence>
<reference evidence="14 15" key="1">
    <citation type="submission" date="2020-06" db="EMBL/GenBank/DDBJ databases">
        <title>Transcriptomic and genomic resources for Thalictrum thalictroides and T. hernandezii: Facilitating candidate gene discovery in an emerging model plant lineage.</title>
        <authorList>
            <person name="Arias T."/>
            <person name="Riano-Pachon D.M."/>
            <person name="Di Stilio V.S."/>
        </authorList>
    </citation>
    <scope>NUCLEOTIDE SEQUENCE [LARGE SCALE GENOMIC DNA]</scope>
    <source>
        <strain evidence="15">cv. WT478/WT964</strain>
        <tissue evidence="14">Leaves</tissue>
    </source>
</reference>
<evidence type="ECO:0000256" key="2">
    <source>
        <dbReference type="ARBA" id="ARBA00004881"/>
    </source>
</evidence>
<accession>A0A7J6WEH0</accession>
<keyword evidence="10" id="KW-0325">Glycoprotein</keyword>
<comment type="caution">
    <text evidence="14">The sequence shown here is derived from an EMBL/GenBank/DDBJ whole genome shotgun (WGS) entry which is preliminary data.</text>
</comment>
<comment type="similarity">
    <text evidence="3">Belongs to the glycosyltransferase GT106 family.</text>
</comment>
<evidence type="ECO:0000313" key="14">
    <source>
        <dbReference type="EMBL" id="KAF5195287.1"/>
    </source>
</evidence>
<evidence type="ECO:0000256" key="13">
    <source>
        <dbReference type="ARBA" id="ARBA00030350"/>
    </source>
</evidence>
<keyword evidence="9" id="KW-0472">Membrane</keyword>
<dbReference type="Proteomes" id="UP000554482">
    <property type="component" value="Unassembled WGS sequence"/>
</dbReference>
<keyword evidence="15" id="KW-1185">Reference proteome</keyword>
<keyword evidence="8" id="KW-1133">Transmembrane helix</keyword>
<gene>
    <name evidence="14" type="ORF">FRX31_015127</name>
</gene>
<dbReference type="Pfam" id="PF10250">
    <property type="entry name" value="O-FucT"/>
    <property type="match status" value="1"/>
</dbReference>
<evidence type="ECO:0000256" key="10">
    <source>
        <dbReference type="ARBA" id="ARBA00023180"/>
    </source>
</evidence>
<dbReference type="PANTHER" id="PTHR31741:SF66">
    <property type="entry name" value="O-FUCOSYLTRANSFERASE 20"/>
    <property type="match status" value="1"/>
</dbReference>
<dbReference type="InterPro" id="IPR019378">
    <property type="entry name" value="GDP-Fuc_O-FucTrfase"/>
</dbReference>
<dbReference type="GO" id="GO:0016020">
    <property type="term" value="C:membrane"/>
    <property type="evidence" value="ECO:0007669"/>
    <property type="project" value="UniProtKB-SubCell"/>
</dbReference>
<dbReference type="OrthoDB" id="1719705at2759"/>
<dbReference type="GO" id="GO:0016757">
    <property type="term" value="F:glycosyltransferase activity"/>
    <property type="evidence" value="ECO:0007669"/>
    <property type="project" value="UniProtKB-KW"/>
</dbReference>
<dbReference type="GO" id="GO:0005737">
    <property type="term" value="C:cytoplasm"/>
    <property type="evidence" value="ECO:0007669"/>
    <property type="project" value="TreeGrafter"/>
</dbReference>
<feature type="non-terminal residue" evidence="14">
    <location>
        <position position="1"/>
    </location>
</feature>
<evidence type="ECO:0000256" key="3">
    <source>
        <dbReference type="ARBA" id="ARBA00007737"/>
    </source>
</evidence>
<dbReference type="EMBL" id="JABWDY010017531">
    <property type="protein sequence ID" value="KAF5195287.1"/>
    <property type="molecule type" value="Genomic_DNA"/>
</dbReference>
<keyword evidence="4 14" id="KW-0328">Glycosyltransferase</keyword>
<evidence type="ECO:0000313" key="15">
    <source>
        <dbReference type="Proteomes" id="UP000554482"/>
    </source>
</evidence>
<proteinExistence type="inferred from homology"/>
<evidence type="ECO:0000256" key="12">
    <source>
        <dbReference type="ARBA" id="ARBA00023277"/>
    </source>
</evidence>
<evidence type="ECO:0000256" key="5">
    <source>
        <dbReference type="ARBA" id="ARBA00022679"/>
    </source>
</evidence>
<name>A0A7J6WEH0_THATH</name>
<sequence length="144" mass="16365">EFSDIFDVGHFKNILKDDVHVVSTLPASHLRRRPMSISSLPSEVDEGWIKNHLLGSLNKYGIVILRAFDSKITKDLTSDLQKLRCKVAFHALRFRTWIEELGQKVVKRMSQGGPYMALHLRLEKNVWVRTGCVPGLGKKADQAI</sequence>
<keyword evidence="6" id="KW-0812">Transmembrane</keyword>
<evidence type="ECO:0000256" key="9">
    <source>
        <dbReference type="ARBA" id="ARBA00023136"/>
    </source>
</evidence>
<keyword evidence="5 14" id="KW-0808">Transferase</keyword>
<evidence type="ECO:0000256" key="11">
    <source>
        <dbReference type="ARBA" id="ARBA00023253"/>
    </source>
</evidence>
<dbReference type="AlphaFoldDB" id="A0A7J6WEH0"/>
<dbReference type="PANTHER" id="PTHR31741">
    <property type="entry name" value="OS02G0726500 PROTEIN-RELATED"/>
    <property type="match status" value="1"/>
</dbReference>
<comment type="subcellular location">
    <subcellularLocation>
        <location evidence="1">Membrane</location>
        <topology evidence="1">Single-pass type II membrane protein</topology>
    </subcellularLocation>
</comment>
<keyword evidence="7" id="KW-0735">Signal-anchor</keyword>
<keyword evidence="11" id="KW-0294">Fucose metabolism</keyword>
<evidence type="ECO:0000256" key="7">
    <source>
        <dbReference type="ARBA" id="ARBA00022968"/>
    </source>
</evidence>
<protein>
    <recommendedName>
        <fullName evidence="13">O-fucosyltransferase family protein</fullName>
    </recommendedName>
</protein>
<evidence type="ECO:0000256" key="4">
    <source>
        <dbReference type="ARBA" id="ARBA00022676"/>
    </source>
</evidence>
<evidence type="ECO:0000256" key="6">
    <source>
        <dbReference type="ARBA" id="ARBA00022692"/>
    </source>
</evidence>
<keyword evidence="12" id="KW-0119">Carbohydrate metabolism</keyword>